<feature type="compositionally biased region" description="Acidic residues" evidence="1">
    <location>
        <begin position="53"/>
        <end position="77"/>
    </location>
</feature>
<feature type="region of interest" description="Disordered" evidence="1">
    <location>
        <begin position="27"/>
        <end position="77"/>
    </location>
</feature>
<dbReference type="EMBL" id="VSRR010070099">
    <property type="protein sequence ID" value="MPC85957.1"/>
    <property type="molecule type" value="Genomic_DNA"/>
</dbReference>
<comment type="caution">
    <text evidence="2">The sequence shown here is derived from an EMBL/GenBank/DDBJ whole genome shotgun (WGS) entry which is preliminary data.</text>
</comment>
<dbReference type="Proteomes" id="UP000324222">
    <property type="component" value="Unassembled WGS sequence"/>
</dbReference>
<evidence type="ECO:0000313" key="2">
    <source>
        <dbReference type="EMBL" id="MPC85957.1"/>
    </source>
</evidence>
<proteinExistence type="predicted"/>
<dbReference type="AlphaFoldDB" id="A0A5B7IWY5"/>
<accession>A0A5B7IWY5</accession>
<name>A0A5B7IWY5_PORTR</name>
<protein>
    <submittedName>
        <fullName evidence="2">Uncharacterized protein</fullName>
    </submittedName>
</protein>
<organism evidence="2 3">
    <name type="scientific">Portunus trituberculatus</name>
    <name type="common">Swimming crab</name>
    <name type="synonym">Neptunus trituberculatus</name>
    <dbReference type="NCBI Taxonomy" id="210409"/>
    <lineage>
        <taxon>Eukaryota</taxon>
        <taxon>Metazoa</taxon>
        <taxon>Ecdysozoa</taxon>
        <taxon>Arthropoda</taxon>
        <taxon>Crustacea</taxon>
        <taxon>Multicrustacea</taxon>
        <taxon>Malacostraca</taxon>
        <taxon>Eumalacostraca</taxon>
        <taxon>Eucarida</taxon>
        <taxon>Decapoda</taxon>
        <taxon>Pleocyemata</taxon>
        <taxon>Brachyura</taxon>
        <taxon>Eubrachyura</taxon>
        <taxon>Portunoidea</taxon>
        <taxon>Portunidae</taxon>
        <taxon>Portuninae</taxon>
        <taxon>Portunus</taxon>
    </lineage>
</organism>
<evidence type="ECO:0000256" key="1">
    <source>
        <dbReference type="SAM" id="MobiDB-lite"/>
    </source>
</evidence>
<evidence type="ECO:0000313" key="3">
    <source>
        <dbReference type="Proteomes" id="UP000324222"/>
    </source>
</evidence>
<reference evidence="2 3" key="1">
    <citation type="submission" date="2019-05" db="EMBL/GenBank/DDBJ databases">
        <title>Another draft genome of Portunus trituberculatus and its Hox gene families provides insights of decapod evolution.</title>
        <authorList>
            <person name="Jeong J.-H."/>
            <person name="Song I."/>
            <person name="Kim S."/>
            <person name="Choi T."/>
            <person name="Kim D."/>
            <person name="Ryu S."/>
            <person name="Kim W."/>
        </authorList>
    </citation>
    <scope>NUCLEOTIDE SEQUENCE [LARGE SCALE GENOMIC DNA]</scope>
    <source>
        <tissue evidence="2">Muscle</tissue>
    </source>
</reference>
<sequence>MYHNSYGDLPPLVRTCPSGSPLSRCHLDPVTPSPSHGHNLTVLDQARSYVRGDDDDDDDDEKEEEEEEEEDGDSDEY</sequence>
<keyword evidence="3" id="KW-1185">Reference proteome</keyword>
<gene>
    <name evidence="2" type="ORF">E2C01_080763</name>
</gene>